<dbReference type="PIR" id="S75430">
    <property type="entry name" value="S75430"/>
</dbReference>
<dbReference type="AlphaFoldDB" id="P96002"/>
<gene>
    <name evidence="2" type="primary">orf c05013</name>
</gene>
<feature type="compositionally biased region" description="Basic and acidic residues" evidence="1">
    <location>
        <begin position="1"/>
        <end position="16"/>
    </location>
</feature>
<reference evidence="2" key="1">
    <citation type="journal article" date="1996" name="Mol. Microbiol.">
        <title>Organizational characteristics and information content of an archaeal genome: 156 kb of sequence from Sulfolobus solfataricus P2.</title>
        <authorList>
            <person name="Sensen C.W."/>
            <person name="Klenk H.P."/>
            <person name="Singh R.K."/>
            <person name="Allard G."/>
            <person name="Chan C.C."/>
            <person name="Liu Q.Y."/>
            <person name="Penny S.L."/>
            <person name="Young F."/>
            <person name="Schenk M.E."/>
            <person name="Gaasterland T."/>
            <person name="Doolittle W.F."/>
            <person name="Ragan M.A."/>
            <person name="Charlebois R.L."/>
        </authorList>
    </citation>
    <scope>NUCLEOTIDE SEQUENCE</scope>
    <source>
        <strain evidence="2">P2</strain>
    </source>
</reference>
<name>P96002_SACSO</name>
<sequence length="133" mass="15138">MRRGRDLNPRGEDPQRLSRPPPYLARRPRHYFNSILYPFLCFMGPDPLPHGLPIYRFTPVSLWLLTSERWRPGTAAPFRASPIPPAIMVLSLPPERKPMTAKPRWAGFIAPLGPTDRRHHRVGVTGARITPCG</sequence>
<dbReference type="EMBL" id="Y08257">
    <property type="protein sequence ID" value="CAA69544.1"/>
    <property type="molecule type" value="Genomic_DNA"/>
</dbReference>
<evidence type="ECO:0000256" key="1">
    <source>
        <dbReference type="SAM" id="MobiDB-lite"/>
    </source>
</evidence>
<evidence type="ECO:0000313" key="2">
    <source>
        <dbReference type="EMBL" id="CAA69544.1"/>
    </source>
</evidence>
<organism evidence="2">
    <name type="scientific">Saccharolobus solfataricus</name>
    <name type="common">Sulfolobus solfataricus</name>
    <dbReference type="NCBI Taxonomy" id="2287"/>
    <lineage>
        <taxon>Archaea</taxon>
        <taxon>Thermoproteota</taxon>
        <taxon>Thermoprotei</taxon>
        <taxon>Sulfolobales</taxon>
        <taxon>Sulfolobaceae</taxon>
        <taxon>Saccharolobus</taxon>
    </lineage>
</organism>
<accession>P96002</accession>
<protein>
    <submittedName>
        <fullName evidence="2">Orf c05013 protein</fullName>
    </submittedName>
</protein>
<proteinExistence type="predicted"/>
<feature type="region of interest" description="Disordered" evidence="1">
    <location>
        <begin position="1"/>
        <end position="22"/>
    </location>
</feature>